<feature type="signal peptide" evidence="1">
    <location>
        <begin position="1"/>
        <end position="19"/>
    </location>
</feature>
<keyword evidence="1" id="KW-0732">Signal</keyword>
<dbReference type="EMBL" id="CAXAJV020001290">
    <property type="protein sequence ID" value="CAL7939472.1"/>
    <property type="molecule type" value="Genomic_DNA"/>
</dbReference>
<evidence type="ECO:0000313" key="3">
    <source>
        <dbReference type="Proteomes" id="UP001642520"/>
    </source>
</evidence>
<dbReference type="Gene3D" id="1.10.238.20">
    <property type="entry name" value="Pheromone/general odorant binding protein domain"/>
    <property type="match status" value="1"/>
</dbReference>
<reference evidence="2 3" key="1">
    <citation type="submission" date="2024-08" db="EMBL/GenBank/DDBJ databases">
        <authorList>
            <person name="Will J Nash"/>
            <person name="Angela Man"/>
            <person name="Seanna McTaggart"/>
            <person name="Kendall Baker"/>
            <person name="Tom Barker"/>
            <person name="Leah Catchpole"/>
            <person name="Alex Durrant"/>
            <person name="Karim Gharbi"/>
            <person name="Naomi Irish"/>
            <person name="Gemy Kaithakottil"/>
            <person name="Debby Ku"/>
            <person name="Aaliyah Providence"/>
            <person name="Felix Shaw"/>
            <person name="David Swarbreck"/>
            <person name="Chris Watkins"/>
            <person name="Ann M. McCartney"/>
            <person name="Giulio Formenti"/>
            <person name="Alice Mouton"/>
            <person name="Noel Vella"/>
            <person name="Bjorn M von Reumont"/>
            <person name="Adriana Vella"/>
            <person name="Wilfried Haerty"/>
        </authorList>
    </citation>
    <scope>NUCLEOTIDE SEQUENCE [LARGE SCALE GENOMIC DNA]</scope>
</reference>
<evidence type="ECO:0000313" key="2">
    <source>
        <dbReference type="EMBL" id="CAL7939472.1"/>
    </source>
</evidence>
<organism evidence="2 3">
    <name type="scientific">Xylocopa violacea</name>
    <name type="common">Violet carpenter bee</name>
    <name type="synonym">Apis violacea</name>
    <dbReference type="NCBI Taxonomy" id="135666"/>
    <lineage>
        <taxon>Eukaryota</taxon>
        <taxon>Metazoa</taxon>
        <taxon>Ecdysozoa</taxon>
        <taxon>Arthropoda</taxon>
        <taxon>Hexapoda</taxon>
        <taxon>Insecta</taxon>
        <taxon>Pterygota</taxon>
        <taxon>Neoptera</taxon>
        <taxon>Endopterygota</taxon>
        <taxon>Hymenoptera</taxon>
        <taxon>Apocrita</taxon>
        <taxon>Aculeata</taxon>
        <taxon>Apoidea</taxon>
        <taxon>Anthophila</taxon>
        <taxon>Apidae</taxon>
        <taxon>Xylocopa</taxon>
        <taxon>Xylocopa</taxon>
    </lineage>
</organism>
<sequence>MKPFFLACCVLLVVGVALGNDRDEIMELIKEHVDHCAEEKQMSPVDMDAFFKTDLEGEERTKYGCLHACILGRMELMKDNRLNVETFSNSLEKLFTKQPEKVAPQLEAMTKCAEEVKEVTEECDLGYEFSRCLTMKHNV</sequence>
<dbReference type="InterPro" id="IPR036728">
    <property type="entry name" value="PBP_GOBP_sf"/>
</dbReference>
<keyword evidence="3" id="KW-1185">Reference proteome</keyword>
<name>A0ABP1NI48_XYLVO</name>
<gene>
    <name evidence="2" type="ORF">XYLVIOL_LOCUS3908</name>
</gene>
<feature type="chain" id="PRO_5045981129" evidence="1">
    <location>
        <begin position="20"/>
        <end position="139"/>
    </location>
</feature>
<dbReference type="Proteomes" id="UP001642520">
    <property type="component" value="Unassembled WGS sequence"/>
</dbReference>
<dbReference type="SUPFAM" id="SSF47565">
    <property type="entry name" value="Insect pheromone/odorant-binding proteins"/>
    <property type="match status" value="1"/>
</dbReference>
<accession>A0ABP1NI48</accession>
<dbReference type="InterPro" id="IPR006170">
    <property type="entry name" value="PBP/GOBP"/>
</dbReference>
<dbReference type="CDD" id="cd23992">
    <property type="entry name" value="PBP_GOBP"/>
    <property type="match status" value="1"/>
</dbReference>
<dbReference type="Pfam" id="PF01395">
    <property type="entry name" value="PBP_GOBP"/>
    <property type="match status" value="1"/>
</dbReference>
<protein>
    <submittedName>
        <fullName evidence="2">Uncharacterized protein</fullName>
    </submittedName>
</protein>
<proteinExistence type="predicted"/>
<comment type="caution">
    <text evidence="2">The sequence shown here is derived from an EMBL/GenBank/DDBJ whole genome shotgun (WGS) entry which is preliminary data.</text>
</comment>
<evidence type="ECO:0000256" key="1">
    <source>
        <dbReference type="SAM" id="SignalP"/>
    </source>
</evidence>